<organism evidence="2">
    <name type="scientific">marine sediment metagenome</name>
    <dbReference type="NCBI Taxonomy" id="412755"/>
    <lineage>
        <taxon>unclassified sequences</taxon>
        <taxon>metagenomes</taxon>
        <taxon>ecological metagenomes</taxon>
    </lineage>
</organism>
<dbReference type="SUPFAM" id="SSF51905">
    <property type="entry name" value="FAD/NAD(P)-binding domain"/>
    <property type="match status" value="1"/>
</dbReference>
<dbReference type="InterPro" id="IPR036188">
    <property type="entry name" value="FAD/NAD-bd_sf"/>
</dbReference>
<dbReference type="Pfam" id="PF22578">
    <property type="entry name" value="GGR_cat"/>
    <property type="match status" value="1"/>
</dbReference>
<dbReference type="InterPro" id="IPR050407">
    <property type="entry name" value="Geranylgeranyl_reductase"/>
</dbReference>
<evidence type="ECO:0000313" key="2">
    <source>
        <dbReference type="EMBL" id="KKM80616.1"/>
    </source>
</evidence>
<protein>
    <recommendedName>
        <fullName evidence="1">Digeranylgeranylglycerophospholipid reductase catalytic domain-containing protein</fullName>
    </recommendedName>
</protein>
<comment type="caution">
    <text evidence="2">The sequence shown here is derived from an EMBL/GenBank/DDBJ whole genome shotgun (WGS) entry which is preliminary data.</text>
</comment>
<dbReference type="NCBIfam" id="TIGR02032">
    <property type="entry name" value="GG-red-SF"/>
    <property type="match status" value="1"/>
</dbReference>
<sequence>MYDVVISGAGPAGSKCAEVLSKRGFKVALIDRDISWRKPCGGAVHSRIFKYYPQLRNVNFHQISGIVMYSADYHQFKYKWKDTRYYGITVDRLEFDNFLRNIAIDAGAELFDKNLSIDFVTRNKRRIGIKTKYANETKEYLGKIIIVGDGMSSKLLNKLGLRKNIEELMFAKCAIMEGENNLNEDFMSIFFKSYKGYGWIFPLSDNKFNIGCGSMGKDHLKYNLNSIYTDFIKDSEIQNYIPRSDYKKIWEAAYPLPALGVNEKNLYLDNLMIIGDAAGFVSPISGEGISPSVVSGNAAAEAAIYAIEEEDISNQTLKKYRFHPKVKKIIRNFKLNRYLADFFFEHKGRNISKMFELAQKDDDYREEVVDTLLFNNTPSKDFLLKLKY</sequence>
<dbReference type="PANTHER" id="PTHR42685:SF22">
    <property type="entry name" value="CONDITIONED MEDIUM FACTOR RECEPTOR 1"/>
    <property type="match status" value="1"/>
</dbReference>
<dbReference type="InterPro" id="IPR011777">
    <property type="entry name" value="Geranylgeranyl_Rdtase_fam"/>
</dbReference>
<feature type="domain" description="Digeranylgeranylglycerophospholipid reductase catalytic" evidence="1">
    <location>
        <begin position="181"/>
        <end position="235"/>
    </location>
</feature>
<dbReference type="PANTHER" id="PTHR42685">
    <property type="entry name" value="GERANYLGERANYL DIPHOSPHATE REDUCTASE"/>
    <property type="match status" value="1"/>
</dbReference>
<name>A0A0F9L0V4_9ZZZZ</name>
<dbReference type="InterPro" id="IPR054715">
    <property type="entry name" value="GGR_cat"/>
</dbReference>
<dbReference type="GO" id="GO:0016628">
    <property type="term" value="F:oxidoreductase activity, acting on the CH-CH group of donors, NAD or NADP as acceptor"/>
    <property type="evidence" value="ECO:0007669"/>
    <property type="project" value="InterPro"/>
</dbReference>
<dbReference type="Gene3D" id="3.50.50.60">
    <property type="entry name" value="FAD/NAD(P)-binding domain"/>
    <property type="match status" value="1"/>
</dbReference>
<dbReference type="AlphaFoldDB" id="A0A0F9L0V4"/>
<dbReference type="EMBL" id="LAZR01008152">
    <property type="protein sequence ID" value="KKM80616.1"/>
    <property type="molecule type" value="Genomic_DNA"/>
</dbReference>
<accession>A0A0F9L0V4</accession>
<dbReference type="PRINTS" id="PR00420">
    <property type="entry name" value="RNGMNOXGNASE"/>
</dbReference>
<evidence type="ECO:0000259" key="1">
    <source>
        <dbReference type="Pfam" id="PF22578"/>
    </source>
</evidence>
<proteinExistence type="predicted"/>
<reference evidence="2" key="1">
    <citation type="journal article" date="2015" name="Nature">
        <title>Complex archaea that bridge the gap between prokaryotes and eukaryotes.</title>
        <authorList>
            <person name="Spang A."/>
            <person name="Saw J.H."/>
            <person name="Jorgensen S.L."/>
            <person name="Zaremba-Niedzwiedzka K."/>
            <person name="Martijn J."/>
            <person name="Lind A.E."/>
            <person name="van Eijk R."/>
            <person name="Schleper C."/>
            <person name="Guy L."/>
            <person name="Ettema T.J."/>
        </authorList>
    </citation>
    <scope>NUCLEOTIDE SEQUENCE</scope>
</reference>
<gene>
    <name evidence="2" type="ORF">LCGC14_1338080</name>
</gene>